<dbReference type="EMBL" id="JAETWB010000019">
    <property type="protein sequence ID" value="MBL6080960.1"/>
    <property type="molecule type" value="Genomic_DNA"/>
</dbReference>
<dbReference type="InterPro" id="IPR009056">
    <property type="entry name" value="Cyt_c-like_dom"/>
</dbReference>
<evidence type="ECO:0000256" key="3">
    <source>
        <dbReference type="ARBA" id="ARBA00023004"/>
    </source>
</evidence>
<comment type="caution">
    <text evidence="7">The sequence shown here is derived from an EMBL/GenBank/DDBJ whole genome shotgun (WGS) entry which is preliminary data.</text>
</comment>
<feature type="domain" description="Cytochrome c" evidence="6">
    <location>
        <begin position="166"/>
        <end position="274"/>
    </location>
</feature>
<evidence type="ECO:0000313" key="7">
    <source>
        <dbReference type="EMBL" id="MBL6080960.1"/>
    </source>
</evidence>
<dbReference type="PANTHER" id="PTHR35008:SF8">
    <property type="entry name" value="ALCOHOL DEHYDROGENASE CYTOCHROME C SUBUNIT"/>
    <property type="match status" value="1"/>
</dbReference>
<keyword evidence="8" id="KW-1185">Reference proteome</keyword>
<name>A0ABS1U8F2_9PROT</name>
<feature type="signal peptide" evidence="5">
    <location>
        <begin position="1"/>
        <end position="19"/>
    </location>
</feature>
<evidence type="ECO:0000256" key="5">
    <source>
        <dbReference type="SAM" id="SignalP"/>
    </source>
</evidence>
<evidence type="ECO:0000313" key="8">
    <source>
        <dbReference type="Proteomes" id="UP000660885"/>
    </source>
</evidence>
<dbReference type="RefSeq" id="WP_202834187.1">
    <property type="nucleotide sequence ID" value="NZ_JAETWB010000019.1"/>
</dbReference>
<gene>
    <name evidence="7" type="ORF">JMJ56_23380</name>
</gene>
<dbReference type="PROSITE" id="PS51007">
    <property type="entry name" value="CYTC"/>
    <property type="match status" value="2"/>
</dbReference>
<proteinExistence type="predicted"/>
<organism evidence="7 8">
    <name type="scientific">Belnapia arida</name>
    <dbReference type="NCBI Taxonomy" id="2804533"/>
    <lineage>
        <taxon>Bacteria</taxon>
        <taxon>Pseudomonadati</taxon>
        <taxon>Pseudomonadota</taxon>
        <taxon>Alphaproteobacteria</taxon>
        <taxon>Acetobacterales</taxon>
        <taxon>Roseomonadaceae</taxon>
        <taxon>Belnapia</taxon>
    </lineage>
</organism>
<dbReference type="InterPro" id="IPR051459">
    <property type="entry name" value="Cytochrome_c-type_DH"/>
</dbReference>
<keyword evidence="2 4" id="KW-0479">Metal-binding</keyword>
<feature type="domain" description="Cytochrome c" evidence="6">
    <location>
        <begin position="23"/>
        <end position="134"/>
    </location>
</feature>
<keyword evidence="3 4" id="KW-0408">Iron</keyword>
<evidence type="ECO:0000256" key="1">
    <source>
        <dbReference type="ARBA" id="ARBA00022617"/>
    </source>
</evidence>
<protein>
    <submittedName>
        <fullName evidence="7">Cytochrome C</fullName>
    </submittedName>
</protein>
<dbReference type="SUPFAM" id="SSF46626">
    <property type="entry name" value="Cytochrome c"/>
    <property type="match status" value="2"/>
</dbReference>
<sequence length="277" mass="29097">MRFWLGWGLALLLGGQALAQEAALLERGRYLVEGIAACGNCHTPKGPSGDVPGMALAGGLVIEEPGLFRAVASNITPDPETGIGRWTDAQIALAIREGRRPDGSLIGPPMPIELYRGIADRDLAAMVAYLRSVPPVRNATGRSSFQIPLPPSYGPPVGTVAMPADNPVSRGAYLAGPLGHCIECHSPVGPDGRRDWSRAGAGGPPMASPLGQVVPRDITPRAIGDWTEAQIFRAITQGISADGHQLNPPMAYGYYARVSPDDLSDIVAYLRALPSGP</sequence>
<evidence type="ECO:0000256" key="4">
    <source>
        <dbReference type="PROSITE-ProRule" id="PRU00433"/>
    </source>
</evidence>
<evidence type="ECO:0000256" key="2">
    <source>
        <dbReference type="ARBA" id="ARBA00022723"/>
    </source>
</evidence>
<reference evidence="7 8" key="1">
    <citation type="submission" date="2021-01" db="EMBL/GenBank/DDBJ databases">
        <title>Belnapia mucosa sp. nov. and Belnapia arida sp. nov., isolated from the Tabernas Desert (Almeria, Spain).</title>
        <authorList>
            <person name="Molina-Menor E."/>
            <person name="Vidal-Verdu A."/>
            <person name="Calonge A."/>
            <person name="Satari L."/>
            <person name="Pereto J."/>
            <person name="Porcar M."/>
        </authorList>
    </citation>
    <scope>NUCLEOTIDE SEQUENCE [LARGE SCALE GENOMIC DNA]</scope>
    <source>
        <strain evidence="7 8">T18</strain>
    </source>
</reference>
<evidence type="ECO:0000259" key="6">
    <source>
        <dbReference type="PROSITE" id="PS51007"/>
    </source>
</evidence>
<feature type="chain" id="PRO_5046857514" evidence="5">
    <location>
        <begin position="20"/>
        <end position="277"/>
    </location>
</feature>
<dbReference type="Gene3D" id="1.10.760.10">
    <property type="entry name" value="Cytochrome c-like domain"/>
    <property type="match status" value="2"/>
</dbReference>
<keyword evidence="1 4" id="KW-0349">Heme</keyword>
<dbReference type="Proteomes" id="UP000660885">
    <property type="component" value="Unassembled WGS sequence"/>
</dbReference>
<keyword evidence="5" id="KW-0732">Signal</keyword>
<dbReference type="PANTHER" id="PTHR35008">
    <property type="entry name" value="BLL4482 PROTEIN-RELATED"/>
    <property type="match status" value="1"/>
</dbReference>
<dbReference type="InterPro" id="IPR036909">
    <property type="entry name" value="Cyt_c-like_dom_sf"/>
</dbReference>
<accession>A0ABS1U8F2</accession>